<comment type="similarity">
    <text evidence="2 4">Belongs to the terpene synthase family.</text>
</comment>
<dbReference type="SUPFAM" id="SSF48576">
    <property type="entry name" value="Terpenoid synthases"/>
    <property type="match status" value="1"/>
</dbReference>
<dbReference type="STRING" id="576137.A0A1L7XBA3"/>
<dbReference type="GO" id="GO:0010333">
    <property type="term" value="F:terpene synthase activity"/>
    <property type="evidence" value="ECO:0007669"/>
    <property type="project" value="InterPro"/>
</dbReference>
<evidence type="ECO:0000256" key="4">
    <source>
        <dbReference type="RuleBase" id="RU366034"/>
    </source>
</evidence>
<dbReference type="GO" id="GO:0008299">
    <property type="term" value="P:isoprenoid biosynthetic process"/>
    <property type="evidence" value="ECO:0007669"/>
    <property type="project" value="UniProtKB-ARBA"/>
</dbReference>
<dbReference type="InterPro" id="IPR034686">
    <property type="entry name" value="Terpene_cyclase-like_2"/>
</dbReference>
<keyword evidence="4" id="KW-0456">Lyase</keyword>
<dbReference type="PANTHER" id="PTHR35201:SF4">
    <property type="entry name" value="BETA-PINACENE SYNTHASE-RELATED"/>
    <property type="match status" value="1"/>
</dbReference>
<dbReference type="InterPro" id="IPR008949">
    <property type="entry name" value="Isoprenoid_synthase_dom_sf"/>
</dbReference>
<evidence type="ECO:0000313" key="6">
    <source>
        <dbReference type="Proteomes" id="UP000184330"/>
    </source>
</evidence>
<name>A0A1L7XBA3_9HELO</name>
<dbReference type="SFLD" id="SFLDG01020">
    <property type="entry name" value="Terpene_Cyclase_Like_2"/>
    <property type="match status" value="1"/>
</dbReference>
<dbReference type="AlphaFoldDB" id="A0A1L7XBA3"/>
<dbReference type="Gene3D" id="1.10.600.10">
    <property type="entry name" value="Farnesyl Diphosphate Synthase"/>
    <property type="match status" value="1"/>
</dbReference>
<keyword evidence="3 4" id="KW-0460">Magnesium</keyword>
<dbReference type="SFLD" id="SFLDS00005">
    <property type="entry name" value="Isoprenoid_Synthase_Type_I"/>
    <property type="match status" value="1"/>
</dbReference>
<keyword evidence="4" id="KW-0479">Metal-binding</keyword>
<dbReference type="OrthoDB" id="2861623at2759"/>
<dbReference type="Pfam" id="PF19086">
    <property type="entry name" value="Terpene_syn_C_2"/>
    <property type="match status" value="1"/>
</dbReference>
<dbReference type="PANTHER" id="PTHR35201">
    <property type="entry name" value="TERPENE SYNTHASE"/>
    <property type="match status" value="1"/>
</dbReference>
<evidence type="ECO:0000256" key="1">
    <source>
        <dbReference type="ARBA" id="ARBA00001946"/>
    </source>
</evidence>
<dbReference type="EMBL" id="FJOG01000020">
    <property type="protein sequence ID" value="CZR62301.1"/>
    <property type="molecule type" value="Genomic_DNA"/>
</dbReference>
<keyword evidence="6" id="KW-1185">Reference proteome</keyword>
<gene>
    <name evidence="5" type="ORF">PAC_12198</name>
</gene>
<comment type="cofactor">
    <cofactor evidence="1 4">
        <name>Mg(2+)</name>
        <dbReference type="ChEBI" id="CHEBI:18420"/>
    </cofactor>
</comment>
<protein>
    <recommendedName>
        <fullName evidence="4">Terpene synthase</fullName>
        <ecNumber evidence="4">4.2.3.-</ecNumber>
    </recommendedName>
</protein>
<sequence>MDLEQRKQLLNSIRGQTVLMPDMRPTYENYTQLNPNYHAMIPVVDRLLESLVSNEKKLAKLKNADFALFGSTWPPKAGFNELRIVTFLAIWLFLWDDELDEPTGQHSNSFESTQKYRKETVRFIRSTMRLPEKSLQWQDQPTGIFQFFSLYGLQNIGQQIKSGVAWSLGVKYPPTASHPIIESFRVIGEALAEAYTVEQRENFFEDMRFYISSTEMEQKWHLEGEARIPTLEDYLHSRMGTSAVRPCLAVIEFANGIRGRYAATTNEPSLTALSDEATKIVIIANDMLSLKKEIRVGVIDSLVPLLCLRFGDVQNALREAQSDLAAAVDRFELEARTLLDEPNETRLSYEELRMFIEGARDCWIGNFSWSMRTGRYMLGDIDKANGSFSVTL</sequence>
<organism evidence="5 6">
    <name type="scientific">Phialocephala subalpina</name>
    <dbReference type="NCBI Taxonomy" id="576137"/>
    <lineage>
        <taxon>Eukaryota</taxon>
        <taxon>Fungi</taxon>
        <taxon>Dikarya</taxon>
        <taxon>Ascomycota</taxon>
        <taxon>Pezizomycotina</taxon>
        <taxon>Leotiomycetes</taxon>
        <taxon>Helotiales</taxon>
        <taxon>Mollisiaceae</taxon>
        <taxon>Phialocephala</taxon>
        <taxon>Phialocephala fortinii species complex</taxon>
    </lineage>
</organism>
<evidence type="ECO:0000256" key="3">
    <source>
        <dbReference type="ARBA" id="ARBA00022842"/>
    </source>
</evidence>
<dbReference type="Proteomes" id="UP000184330">
    <property type="component" value="Unassembled WGS sequence"/>
</dbReference>
<dbReference type="GO" id="GO:0046872">
    <property type="term" value="F:metal ion binding"/>
    <property type="evidence" value="ECO:0007669"/>
    <property type="project" value="UniProtKB-KW"/>
</dbReference>
<accession>A0A1L7XBA3</accession>
<reference evidence="5 6" key="1">
    <citation type="submission" date="2016-03" db="EMBL/GenBank/DDBJ databases">
        <authorList>
            <person name="Ploux O."/>
        </authorList>
    </citation>
    <scope>NUCLEOTIDE SEQUENCE [LARGE SCALE GENOMIC DNA]</scope>
    <source>
        <strain evidence="5 6">UAMH 11012</strain>
    </source>
</reference>
<evidence type="ECO:0000313" key="5">
    <source>
        <dbReference type="EMBL" id="CZR62301.1"/>
    </source>
</evidence>
<dbReference type="EC" id="4.2.3.-" evidence="4"/>
<evidence type="ECO:0000256" key="2">
    <source>
        <dbReference type="ARBA" id="ARBA00006333"/>
    </source>
</evidence>
<proteinExistence type="inferred from homology"/>